<dbReference type="Gene3D" id="3.30.565.10">
    <property type="entry name" value="Histidine kinase-like ATPase, C-terminal domain"/>
    <property type="match status" value="1"/>
</dbReference>
<evidence type="ECO:0000256" key="1">
    <source>
        <dbReference type="ARBA" id="ARBA00000085"/>
    </source>
</evidence>
<dbReference type="InterPro" id="IPR005467">
    <property type="entry name" value="His_kinase_dom"/>
</dbReference>
<keyword evidence="3" id="KW-0597">Phosphoprotein</keyword>
<dbReference type="PANTHER" id="PTHR43065:SF42">
    <property type="entry name" value="TWO-COMPONENT SENSOR PPRA"/>
    <property type="match status" value="1"/>
</dbReference>
<evidence type="ECO:0000313" key="7">
    <source>
        <dbReference type="Proteomes" id="UP000823790"/>
    </source>
</evidence>
<dbReference type="InterPro" id="IPR033417">
    <property type="entry name" value="CHASE8"/>
</dbReference>
<dbReference type="InterPro" id="IPR004358">
    <property type="entry name" value="Sig_transdc_His_kin-like_C"/>
</dbReference>
<dbReference type="Proteomes" id="UP000823790">
    <property type="component" value="Unassembled WGS sequence"/>
</dbReference>
<evidence type="ECO:0000256" key="2">
    <source>
        <dbReference type="ARBA" id="ARBA00012438"/>
    </source>
</evidence>
<sequence length="495" mass="54273">MKRQGPGQPFVFRPVMSLIAAGLLLLAGALAAGYQYHSSHAEHRRQLTVQAKILAASVTAAIAFNDRATAQEYVNALMLDPRLDAAAVYNEAHRQVAGFQRAGSRPLADSLANGGRLPRDGLVVAVPAQQGSTAVGSVYLRAAETPLIMQLARYSGVALLTLMAVLMLFALAVAHRVLMRANAALERRARELATAYERLSDEMEHRARTEEALRQSQKMEAIGQLSGGVAHDFNNLLMIIRGSLARLNKQLQHTDPVIEREVQLEREGVAAGPAAQDMPARDRELFEERQARHRQIQRYLDMAQDGIDRAASLTQRLLSFARRQPLSPKSVRLDELVRSIQPLLDHSVGSSWRIDYRLESHWPVLCDANQMENAILNLVINARDAMPDGGPICICTDDLKVDAAHPVDGLAAGDYVRLRVIDTGVGMSEDVRRKAFDPFFTTKPVGKGTGLGLSTILGYIEQSNGVAQIESRLGHGTTIHIILPRVPRETLPEEA</sequence>
<dbReference type="RefSeq" id="WP_209621419.1">
    <property type="nucleotide sequence ID" value="NZ_JAGJRS010000022.1"/>
</dbReference>
<dbReference type="EC" id="2.7.13.3" evidence="2"/>
<name>A0ABS4DQ44_9GAMM</name>
<keyword evidence="4" id="KW-0812">Transmembrane</keyword>
<evidence type="ECO:0000313" key="6">
    <source>
        <dbReference type="EMBL" id="MBP1475185.1"/>
    </source>
</evidence>
<dbReference type="InterPro" id="IPR036890">
    <property type="entry name" value="HATPase_C_sf"/>
</dbReference>
<keyword evidence="7" id="KW-1185">Reference proteome</keyword>
<evidence type="ECO:0000256" key="4">
    <source>
        <dbReference type="SAM" id="Phobius"/>
    </source>
</evidence>
<dbReference type="InterPro" id="IPR003594">
    <property type="entry name" value="HATPase_dom"/>
</dbReference>
<keyword evidence="4" id="KW-1133">Transmembrane helix</keyword>
<comment type="catalytic activity">
    <reaction evidence="1">
        <text>ATP + protein L-histidine = ADP + protein N-phospho-L-histidine.</text>
        <dbReference type="EC" id="2.7.13.3"/>
    </reaction>
</comment>
<comment type="caution">
    <text evidence="6">The sequence shown here is derived from an EMBL/GenBank/DDBJ whole genome shotgun (WGS) entry which is preliminary data.</text>
</comment>
<dbReference type="SUPFAM" id="SSF55874">
    <property type="entry name" value="ATPase domain of HSP90 chaperone/DNA topoisomerase II/histidine kinase"/>
    <property type="match status" value="1"/>
</dbReference>
<dbReference type="CDD" id="cd00082">
    <property type="entry name" value="HisKA"/>
    <property type="match status" value="1"/>
</dbReference>
<gene>
    <name evidence="6" type="ORF">J7I44_12800</name>
</gene>
<reference evidence="6 7" key="1">
    <citation type="submission" date="2021-04" db="EMBL/GenBank/DDBJ databases">
        <authorList>
            <person name="Huq M.A."/>
        </authorList>
    </citation>
    <scope>NUCLEOTIDE SEQUENCE [LARGE SCALE GENOMIC DNA]</scope>
    <source>
        <strain evidence="6 7">MAH-13</strain>
    </source>
</reference>
<protein>
    <recommendedName>
        <fullName evidence="2">histidine kinase</fullName>
        <ecNumber evidence="2">2.7.13.3</ecNumber>
    </recommendedName>
</protein>
<keyword evidence="4" id="KW-0472">Membrane</keyword>
<dbReference type="PRINTS" id="PR00344">
    <property type="entry name" value="BCTRLSENSOR"/>
</dbReference>
<evidence type="ECO:0000256" key="3">
    <source>
        <dbReference type="ARBA" id="ARBA00022553"/>
    </source>
</evidence>
<dbReference type="InterPro" id="IPR003661">
    <property type="entry name" value="HisK_dim/P_dom"/>
</dbReference>
<evidence type="ECO:0000259" key="5">
    <source>
        <dbReference type="PROSITE" id="PS50109"/>
    </source>
</evidence>
<dbReference type="Gene3D" id="1.10.287.130">
    <property type="match status" value="1"/>
</dbReference>
<dbReference type="Pfam" id="PF17152">
    <property type="entry name" value="CHASE8"/>
    <property type="match status" value="1"/>
</dbReference>
<dbReference type="Pfam" id="PF02518">
    <property type="entry name" value="HATPase_c"/>
    <property type="match status" value="1"/>
</dbReference>
<organism evidence="6 7">
    <name type="scientific">Frateuria flava</name>
    <dbReference type="NCBI Taxonomy" id="2821489"/>
    <lineage>
        <taxon>Bacteria</taxon>
        <taxon>Pseudomonadati</taxon>
        <taxon>Pseudomonadota</taxon>
        <taxon>Gammaproteobacteria</taxon>
        <taxon>Lysobacterales</taxon>
        <taxon>Rhodanobacteraceae</taxon>
        <taxon>Frateuria</taxon>
    </lineage>
</organism>
<feature type="transmembrane region" description="Helical" evidence="4">
    <location>
        <begin position="154"/>
        <end position="178"/>
    </location>
</feature>
<feature type="domain" description="Histidine kinase" evidence="5">
    <location>
        <begin position="228"/>
        <end position="487"/>
    </location>
</feature>
<proteinExistence type="predicted"/>
<dbReference type="SMART" id="SM00387">
    <property type="entry name" value="HATPase_c"/>
    <property type="match status" value="1"/>
</dbReference>
<dbReference type="EMBL" id="JAGJRS010000022">
    <property type="protein sequence ID" value="MBP1475185.1"/>
    <property type="molecule type" value="Genomic_DNA"/>
</dbReference>
<dbReference type="PANTHER" id="PTHR43065">
    <property type="entry name" value="SENSOR HISTIDINE KINASE"/>
    <property type="match status" value="1"/>
</dbReference>
<dbReference type="PROSITE" id="PS50109">
    <property type="entry name" value="HIS_KIN"/>
    <property type="match status" value="1"/>
</dbReference>
<accession>A0ABS4DQ44</accession>